<dbReference type="GO" id="GO:0016646">
    <property type="term" value="F:oxidoreductase activity, acting on the CH-NH group of donors, NAD or NADP as acceptor"/>
    <property type="evidence" value="ECO:0007669"/>
    <property type="project" value="UniProtKB-ARBA"/>
</dbReference>
<name>A0A133P1H0_FUSNU</name>
<dbReference type="PANTHER" id="PTHR43567:SF1">
    <property type="entry name" value="FLAVOREDOXIN"/>
    <property type="match status" value="1"/>
</dbReference>
<dbReference type="PATRIC" id="fig|851.8.peg.936"/>
<dbReference type="STRING" id="1408287.GCA_000493815_01163"/>
<reference evidence="6" key="1">
    <citation type="submission" date="2016-01" db="EMBL/GenBank/DDBJ databases">
        <authorList>
            <person name="Mitreva M."/>
            <person name="Pepin K.H."/>
            <person name="Mihindukulasuriya K.A."/>
            <person name="Fulton R."/>
            <person name="Fronick C."/>
            <person name="O'Laughlin M."/>
            <person name="Miner T."/>
            <person name="Herter B."/>
            <person name="Rosa B.A."/>
            <person name="Cordes M."/>
            <person name="Tomlinson C."/>
            <person name="Wollam A."/>
            <person name="Palsikar V.B."/>
            <person name="Mardis E.R."/>
            <person name="Wilson R.K."/>
        </authorList>
    </citation>
    <scope>NUCLEOTIDE SEQUENCE [LARGE SCALE GENOMIC DNA]</scope>
    <source>
        <strain evidence="6">MJR7757B</strain>
    </source>
</reference>
<gene>
    <name evidence="5" type="ORF">HMPREF3221_00929</name>
</gene>
<dbReference type="Gene3D" id="2.30.110.10">
    <property type="entry name" value="Electron Transport, Fmn-binding Protein, Chain A"/>
    <property type="match status" value="1"/>
</dbReference>
<sequence length="191" mass="21980">MEENKMRQDYETSKLYYGFPVILLGYKDANFKYNFTTNSSSYTLGDMMVIGFHSRSNAAKQITNFKEFTVNVPSENLMNEIEIGGFFHKADKIPLSKLEYEIGEFVDAPLFNTCPISIECKVENIVMYGETANVIASIKKRVVNSNLIEDGKLNSDKLNPVIFLGDEHEKIYRYLRNLSDKAGKFYKNQFE</sequence>
<dbReference type="InterPro" id="IPR002563">
    <property type="entry name" value="Flavin_Rdtase-like_dom"/>
</dbReference>
<keyword evidence="6" id="KW-1185">Reference proteome</keyword>
<dbReference type="EMBL" id="LRPY01000089">
    <property type="protein sequence ID" value="KXA22372.1"/>
    <property type="molecule type" value="Genomic_DNA"/>
</dbReference>
<dbReference type="PANTHER" id="PTHR43567">
    <property type="entry name" value="FLAVOREDOXIN-RELATED-RELATED"/>
    <property type="match status" value="1"/>
</dbReference>
<proteinExistence type="inferred from homology"/>
<evidence type="ECO:0000256" key="2">
    <source>
        <dbReference type="ARBA" id="ARBA00022630"/>
    </source>
</evidence>
<evidence type="ECO:0000256" key="1">
    <source>
        <dbReference type="ARBA" id="ARBA00001917"/>
    </source>
</evidence>
<evidence type="ECO:0000259" key="4">
    <source>
        <dbReference type="Pfam" id="PF01613"/>
    </source>
</evidence>
<dbReference type="AlphaFoldDB" id="A0A133P1H0"/>
<feature type="domain" description="Flavin reductase like" evidence="4">
    <location>
        <begin position="46"/>
        <end position="147"/>
    </location>
</feature>
<accession>A0A133P1H0</accession>
<dbReference type="Proteomes" id="UP000070401">
    <property type="component" value="Unassembled WGS sequence"/>
</dbReference>
<evidence type="ECO:0000313" key="6">
    <source>
        <dbReference type="Proteomes" id="UP000070401"/>
    </source>
</evidence>
<dbReference type="SUPFAM" id="SSF50475">
    <property type="entry name" value="FMN-binding split barrel"/>
    <property type="match status" value="1"/>
</dbReference>
<comment type="caution">
    <text evidence="5">The sequence shown here is derived from an EMBL/GenBank/DDBJ whole genome shotgun (WGS) entry which is preliminary data.</text>
</comment>
<keyword evidence="2" id="KW-0285">Flavoprotein</keyword>
<dbReference type="InterPro" id="IPR012349">
    <property type="entry name" value="Split_barrel_FMN-bd"/>
</dbReference>
<dbReference type="GO" id="GO:0010181">
    <property type="term" value="F:FMN binding"/>
    <property type="evidence" value="ECO:0007669"/>
    <property type="project" value="InterPro"/>
</dbReference>
<comment type="cofactor">
    <cofactor evidence="1">
        <name>FMN</name>
        <dbReference type="ChEBI" id="CHEBI:58210"/>
    </cofactor>
</comment>
<dbReference type="InterPro" id="IPR052174">
    <property type="entry name" value="Flavoredoxin"/>
</dbReference>
<evidence type="ECO:0000256" key="3">
    <source>
        <dbReference type="ARBA" id="ARBA00038054"/>
    </source>
</evidence>
<organism evidence="5 6">
    <name type="scientific">Fusobacterium nucleatum</name>
    <dbReference type="NCBI Taxonomy" id="851"/>
    <lineage>
        <taxon>Bacteria</taxon>
        <taxon>Fusobacteriati</taxon>
        <taxon>Fusobacteriota</taxon>
        <taxon>Fusobacteriia</taxon>
        <taxon>Fusobacteriales</taxon>
        <taxon>Fusobacteriaceae</taxon>
        <taxon>Fusobacterium</taxon>
    </lineage>
</organism>
<evidence type="ECO:0000313" key="5">
    <source>
        <dbReference type="EMBL" id="KXA22372.1"/>
    </source>
</evidence>
<comment type="similarity">
    <text evidence="3">Belongs to the flavoredoxin family.</text>
</comment>
<protein>
    <recommendedName>
        <fullName evidence="4">Flavin reductase like domain-containing protein</fullName>
    </recommendedName>
</protein>
<dbReference type="Pfam" id="PF01613">
    <property type="entry name" value="Flavin_Reduct"/>
    <property type="match status" value="1"/>
</dbReference>